<dbReference type="Gene3D" id="3.40.190.10">
    <property type="entry name" value="Periplasmic binding protein-like II"/>
    <property type="match status" value="2"/>
</dbReference>
<proteinExistence type="predicted"/>
<comment type="caution">
    <text evidence="1">The sequence shown here is derived from an EMBL/GenBank/DDBJ whole genome shotgun (WGS) entry which is preliminary data.</text>
</comment>
<evidence type="ECO:0000313" key="1">
    <source>
        <dbReference type="EMBL" id="TKV77212.1"/>
    </source>
</evidence>
<dbReference type="SUPFAM" id="SSF53850">
    <property type="entry name" value="Periplasmic binding protein-like II"/>
    <property type="match status" value="1"/>
</dbReference>
<dbReference type="RefSeq" id="WP_137482730.1">
    <property type="nucleotide sequence ID" value="NZ_SZZP01000025.1"/>
</dbReference>
<evidence type="ECO:0000313" key="2">
    <source>
        <dbReference type="Proteomes" id="UP000305095"/>
    </source>
</evidence>
<dbReference type="Pfam" id="PF13531">
    <property type="entry name" value="SBP_bac_11"/>
    <property type="match status" value="1"/>
</dbReference>
<dbReference type="PANTHER" id="PTHR30632:SF11">
    <property type="entry name" value="BLR4797 PROTEIN"/>
    <property type="match status" value="1"/>
</dbReference>
<protein>
    <submittedName>
        <fullName evidence="1">ABC transporter substrate-binding protein</fullName>
    </submittedName>
</protein>
<gene>
    <name evidence="1" type="ORF">FDV58_32265</name>
</gene>
<dbReference type="GO" id="GO:0015689">
    <property type="term" value="P:molybdate ion transport"/>
    <property type="evidence" value="ECO:0007669"/>
    <property type="project" value="TreeGrafter"/>
</dbReference>
<accession>A0A4U6RUT2</accession>
<dbReference type="AlphaFoldDB" id="A0A4U6RUT2"/>
<dbReference type="PANTHER" id="PTHR30632">
    <property type="entry name" value="MOLYBDATE-BINDING PERIPLASMIC PROTEIN"/>
    <property type="match status" value="1"/>
</dbReference>
<dbReference type="Proteomes" id="UP000305095">
    <property type="component" value="Unassembled WGS sequence"/>
</dbReference>
<reference evidence="1 2" key="1">
    <citation type="submission" date="2019-05" db="EMBL/GenBank/DDBJ databases">
        <title>Draft Genome of Bradyrhizobium elkanii strain SEMIA 938, Used in Commercial Inoculants for Lupinus spp. in Brazil.</title>
        <authorList>
            <person name="Hungria M."/>
            <person name="Delamuta J.R.M."/>
            <person name="Ribeiro R.A."/>
            <person name="Nogueira M.A."/>
        </authorList>
    </citation>
    <scope>NUCLEOTIDE SEQUENCE [LARGE SCALE GENOMIC DNA]</scope>
    <source>
        <strain evidence="1 2">Semia 938</strain>
    </source>
</reference>
<sequence>MGNSVRVLSTLALKGAVARLAAAYQAASGVAIDADFAPTLALLERLRGGDGADLVILTREGLDEMIGEGCVARESAVDLARSYVGVAVKAGAAHPDIATEAALRAALLGARAVAYSRIGASGILFAQLIARLGIVEAINARAVIIPSGFTAEKLVSGDADLAIQQISELKQIEGIEVVGPIPLDLQTPTVFSAGRVAASQRAAAADHLLRYLSSAEVAPVLRQTGLEP</sequence>
<name>A0A4U6RUT2_BRAEL</name>
<dbReference type="GO" id="GO:0030973">
    <property type="term" value="F:molybdate ion binding"/>
    <property type="evidence" value="ECO:0007669"/>
    <property type="project" value="TreeGrafter"/>
</dbReference>
<dbReference type="EMBL" id="SZZP01000025">
    <property type="protein sequence ID" value="TKV77212.1"/>
    <property type="molecule type" value="Genomic_DNA"/>
</dbReference>
<dbReference type="InterPro" id="IPR050682">
    <property type="entry name" value="ModA/WtpA"/>
</dbReference>
<organism evidence="1 2">
    <name type="scientific">Bradyrhizobium elkanii</name>
    <dbReference type="NCBI Taxonomy" id="29448"/>
    <lineage>
        <taxon>Bacteria</taxon>
        <taxon>Pseudomonadati</taxon>
        <taxon>Pseudomonadota</taxon>
        <taxon>Alphaproteobacteria</taxon>
        <taxon>Hyphomicrobiales</taxon>
        <taxon>Nitrobacteraceae</taxon>
        <taxon>Bradyrhizobium</taxon>
    </lineage>
</organism>